<keyword evidence="2" id="KW-1133">Transmembrane helix</keyword>
<organism evidence="3 4">
    <name type="scientific">Microcystis flos-aquae TF09</name>
    <dbReference type="NCBI Taxonomy" id="2060473"/>
    <lineage>
        <taxon>Bacteria</taxon>
        <taxon>Bacillati</taxon>
        <taxon>Cyanobacteriota</taxon>
        <taxon>Cyanophyceae</taxon>
        <taxon>Oscillatoriophycideae</taxon>
        <taxon>Chroococcales</taxon>
        <taxon>Microcystaceae</taxon>
        <taxon>Microcystis</taxon>
    </lineage>
</organism>
<reference evidence="3 4" key="1">
    <citation type="submission" date="2017-10" db="EMBL/GenBank/DDBJ databases">
        <title>A large-scale comparative metagenomic study reveals the eutrophication-driven functional interactions in six Microcystis-epibionts communities.</title>
        <authorList>
            <person name="Li Q."/>
            <person name="Lin F."/>
        </authorList>
    </citation>
    <scope>NUCLEOTIDE SEQUENCE [LARGE SCALE GENOMIC DNA]</scope>
    <source>
        <strain evidence="3">TF09</strain>
    </source>
</reference>
<evidence type="ECO:0000313" key="3">
    <source>
        <dbReference type="EMBL" id="REJ41241.1"/>
    </source>
</evidence>
<evidence type="ECO:0000256" key="1">
    <source>
        <dbReference type="SAM" id="MobiDB-lite"/>
    </source>
</evidence>
<comment type="caution">
    <text evidence="3">The sequence shown here is derived from an EMBL/GenBank/DDBJ whole genome shotgun (WGS) entry which is preliminary data.</text>
</comment>
<feature type="region of interest" description="Disordered" evidence="1">
    <location>
        <begin position="190"/>
        <end position="209"/>
    </location>
</feature>
<evidence type="ECO:0000313" key="4">
    <source>
        <dbReference type="Proteomes" id="UP000256873"/>
    </source>
</evidence>
<dbReference type="Proteomes" id="UP000256873">
    <property type="component" value="Unassembled WGS sequence"/>
</dbReference>
<keyword evidence="2" id="KW-0472">Membrane</keyword>
<dbReference type="EMBL" id="QQWC01000004">
    <property type="protein sequence ID" value="REJ41241.1"/>
    <property type="molecule type" value="Genomic_DNA"/>
</dbReference>
<keyword evidence="2" id="KW-0812">Transmembrane</keyword>
<protein>
    <submittedName>
        <fullName evidence="3">Uncharacterized protein</fullName>
    </submittedName>
</protein>
<accession>A0A3E0L183</accession>
<proteinExistence type="predicted"/>
<name>A0A3E0L183_9CHRO</name>
<sequence length="209" mass="22493">MRPIKKWVEYPLVEVRGIYVEEGECRLLEGYVVQRYQEGGIFLFSEIADLMQYEVESAEQKLKNNVIDVAAQSIVGGIFGAMFGGRAGAEIGSHLGALGAASETIVEISLIQSGSHRLHLIVDPSAINLLESIFNGSFKRSATILSINSNLKQQQKDAQKAALGCLGIIGGVILLIVIIGLLLGASKSPQLDKSPQSEDQSSLNNQPID</sequence>
<dbReference type="AlphaFoldDB" id="A0A3E0L183"/>
<gene>
    <name evidence="3" type="ORF">DWQ54_16460</name>
</gene>
<evidence type="ECO:0000256" key="2">
    <source>
        <dbReference type="SAM" id="Phobius"/>
    </source>
</evidence>
<feature type="transmembrane region" description="Helical" evidence="2">
    <location>
        <begin position="161"/>
        <end position="185"/>
    </location>
</feature>